<dbReference type="Proteomes" id="UP000239720">
    <property type="component" value="Unassembled WGS sequence"/>
</dbReference>
<dbReference type="Gene3D" id="3.10.620.30">
    <property type="match status" value="1"/>
</dbReference>
<reference evidence="3 4" key="1">
    <citation type="journal article" date="2018" name="Syst. Appl. Microbiol.">
        <title>Characterization and high-quality draft genome sequence of Herbivorax saccincola A7, an anaerobic, alkaliphilic, thermophilic, cellulolytic, and xylanolytic bacterium.</title>
        <authorList>
            <person name="Aikawa S."/>
            <person name="Baramee S."/>
            <person name="Sermsathanaswadi J."/>
            <person name="Thianheng P."/>
            <person name="Tachaapaikoon C."/>
            <person name="Shikata A."/>
            <person name="Waeonukul R."/>
            <person name="Pason P."/>
            <person name="Ratanakhanokchai K."/>
            <person name="Kosugi A."/>
        </authorList>
    </citation>
    <scope>NUCLEOTIDE SEQUENCE [LARGE SCALE GENOMIC DNA]</scope>
    <source>
        <strain evidence="3 4">A7</strain>
    </source>
</reference>
<name>A0A2S8RAR6_9FIRM</name>
<evidence type="ECO:0000259" key="2">
    <source>
        <dbReference type="Pfam" id="PF01841"/>
    </source>
</evidence>
<dbReference type="PANTHER" id="PTHR33490:SF6">
    <property type="entry name" value="SLL1049 PROTEIN"/>
    <property type="match status" value="1"/>
</dbReference>
<accession>A0A2S8RAR6</accession>
<keyword evidence="1" id="KW-0812">Transmembrane</keyword>
<protein>
    <recommendedName>
        <fullName evidence="2">Transglutaminase-like domain-containing protein</fullName>
    </recommendedName>
</protein>
<dbReference type="Pfam" id="PF01841">
    <property type="entry name" value="Transglut_core"/>
    <property type="match status" value="1"/>
</dbReference>
<keyword evidence="1" id="KW-0472">Membrane</keyword>
<organism evidence="3 4">
    <name type="scientific">Acetivibrio saccincola</name>
    <dbReference type="NCBI Taxonomy" id="1677857"/>
    <lineage>
        <taxon>Bacteria</taxon>
        <taxon>Bacillati</taxon>
        <taxon>Bacillota</taxon>
        <taxon>Clostridia</taxon>
        <taxon>Eubacteriales</taxon>
        <taxon>Oscillospiraceae</taxon>
        <taxon>Acetivibrio</taxon>
    </lineage>
</organism>
<feature type="domain" description="Transglutaminase-like" evidence="2">
    <location>
        <begin position="96"/>
        <end position="244"/>
    </location>
</feature>
<keyword evidence="1" id="KW-1133">Transmembrane helix</keyword>
<sequence length="418" mass="46808">MFYICFNTNIVLCKSFYHKVVIKKIVELGKLIKPVQANQTLGSSLPHKNVQVEPSILSKDTQITGINKMSSTEKKASVFSNIPAEEDLKETSEAQFTEEIKELAESLNSVIEIYEYVRNNINFEAYYGSRKGAVGTLDQMAGNDIDQASLLISLLRYKGIPARYVRGTIEIPVEKVMGWTGGETPQDAVRILASLGIPTVSVVSGGKISHVRTEHVWVEAYVPYQYYRGAGPMKGQKIWVPLDPSFKQHEKIEGLDLSSIIDIDTEASIEGFKDGIIVSDKLLSVSRVNVQSVSEKIENVDAKIEEFINQKGLEKIKSEELIGGKRIIPQDLDMLPLSLPYKVDAVYEKTSVVPKELRENISAFILLYALCNISLDRSIKRTEPTDSPLILLSVYLYFSFVFIFVSVGSLYSSYHFLQ</sequence>
<dbReference type="SUPFAM" id="SSF54001">
    <property type="entry name" value="Cysteine proteinases"/>
    <property type="match status" value="1"/>
</dbReference>
<dbReference type="InterPro" id="IPR038765">
    <property type="entry name" value="Papain-like_cys_pep_sf"/>
</dbReference>
<evidence type="ECO:0000313" key="4">
    <source>
        <dbReference type="Proteomes" id="UP000239720"/>
    </source>
</evidence>
<evidence type="ECO:0000256" key="1">
    <source>
        <dbReference type="SAM" id="Phobius"/>
    </source>
</evidence>
<dbReference type="EMBL" id="NEMB01000003">
    <property type="protein sequence ID" value="PQQ66897.1"/>
    <property type="molecule type" value="Genomic_DNA"/>
</dbReference>
<gene>
    <name evidence="3" type="ORF">B9R14_09160</name>
</gene>
<proteinExistence type="predicted"/>
<dbReference type="InterPro" id="IPR002931">
    <property type="entry name" value="Transglutaminase-like"/>
</dbReference>
<dbReference type="AlphaFoldDB" id="A0A2S8RAR6"/>
<feature type="transmembrane region" description="Helical" evidence="1">
    <location>
        <begin position="389"/>
        <end position="411"/>
    </location>
</feature>
<dbReference type="PANTHER" id="PTHR33490">
    <property type="entry name" value="BLR5614 PROTEIN-RELATED"/>
    <property type="match status" value="1"/>
</dbReference>
<evidence type="ECO:0000313" key="3">
    <source>
        <dbReference type="EMBL" id="PQQ66897.1"/>
    </source>
</evidence>
<comment type="caution">
    <text evidence="3">The sequence shown here is derived from an EMBL/GenBank/DDBJ whole genome shotgun (WGS) entry which is preliminary data.</text>
</comment>